<dbReference type="SUPFAM" id="SSF46785">
    <property type="entry name" value="Winged helix' DNA-binding domain"/>
    <property type="match status" value="1"/>
</dbReference>
<evidence type="ECO:0000256" key="1">
    <source>
        <dbReference type="ARBA" id="ARBA00023015"/>
    </source>
</evidence>
<comment type="caution">
    <text evidence="5">The sequence shown here is derived from an EMBL/GenBank/DDBJ whole genome shotgun (WGS) entry which is preliminary data.</text>
</comment>
<organism evidence="5 6">
    <name type="scientific">Prevotella histicola</name>
    <dbReference type="NCBI Taxonomy" id="470565"/>
    <lineage>
        <taxon>Bacteria</taxon>
        <taxon>Pseudomonadati</taxon>
        <taxon>Bacteroidota</taxon>
        <taxon>Bacteroidia</taxon>
        <taxon>Bacteroidales</taxon>
        <taxon>Prevotellaceae</taxon>
        <taxon>Prevotella</taxon>
    </lineage>
</organism>
<name>A0A930N4W8_9BACT</name>
<reference evidence="5" key="1">
    <citation type="submission" date="2020-04" db="EMBL/GenBank/DDBJ databases">
        <title>Deep metagenomics examines the oral microbiome during advanced dental caries in children, revealing novel taxa and co-occurrences with host molecules.</title>
        <authorList>
            <person name="Baker J.L."/>
            <person name="Morton J.T."/>
            <person name="Dinis M."/>
            <person name="Alvarez R."/>
            <person name="Tran N.C."/>
            <person name="Knight R."/>
            <person name="Edlund A."/>
        </authorList>
    </citation>
    <scope>NUCLEOTIDE SEQUENCE</scope>
    <source>
        <strain evidence="5">JCVI_25_bin.9</strain>
    </source>
</reference>
<dbReference type="PANTHER" id="PTHR38445:SF10">
    <property type="entry name" value="GNTR-FAMILY TRANSCRIPTIONAL REGULATOR"/>
    <property type="match status" value="1"/>
</dbReference>
<feature type="domain" description="HTH gntR-type" evidence="4">
    <location>
        <begin position="7"/>
        <end position="75"/>
    </location>
</feature>
<evidence type="ECO:0000256" key="2">
    <source>
        <dbReference type="ARBA" id="ARBA00023125"/>
    </source>
</evidence>
<dbReference type="AlphaFoldDB" id="A0A930N4W8"/>
<dbReference type="InterPro" id="IPR000524">
    <property type="entry name" value="Tscrpt_reg_HTH_GntR"/>
</dbReference>
<dbReference type="GO" id="GO:0003677">
    <property type="term" value="F:DNA binding"/>
    <property type="evidence" value="ECO:0007669"/>
    <property type="project" value="UniProtKB-KW"/>
</dbReference>
<evidence type="ECO:0000259" key="4">
    <source>
        <dbReference type="PROSITE" id="PS50949"/>
    </source>
</evidence>
<dbReference type="CDD" id="cd07377">
    <property type="entry name" value="WHTH_GntR"/>
    <property type="match status" value="1"/>
</dbReference>
<keyword evidence="3" id="KW-0804">Transcription</keyword>
<dbReference type="EMBL" id="JABZSQ010000010">
    <property type="protein sequence ID" value="MBF1414165.1"/>
    <property type="molecule type" value="Genomic_DNA"/>
</dbReference>
<dbReference type="Gene3D" id="1.10.287.100">
    <property type="match status" value="1"/>
</dbReference>
<dbReference type="Pfam" id="PF00392">
    <property type="entry name" value="GntR"/>
    <property type="match status" value="1"/>
</dbReference>
<dbReference type="PANTHER" id="PTHR38445">
    <property type="entry name" value="HTH-TYPE TRANSCRIPTIONAL REPRESSOR YTRA"/>
    <property type="match status" value="1"/>
</dbReference>
<dbReference type="Gene3D" id="1.10.10.10">
    <property type="entry name" value="Winged helix-like DNA-binding domain superfamily/Winged helix DNA-binding domain"/>
    <property type="match status" value="1"/>
</dbReference>
<evidence type="ECO:0000313" key="5">
    <source>
        <dbReference type="EMBL" id="MBF1414165.1"/>
    </source>
</evidence>
<gene>
    <name evidence="5" type="ORF">HXN33_01170</name>
</gene>
<dbReference type="Proteomes" id="UP000757461">
    <property type="component" value="Unassembled WGS sequence"/>
</dbReference>
<dbReference type="InterPro" id="IPR036388">
    <property type="entry name" value="WH-like_DNA-bd_sf"/>
</dbReference>
<dbReference type="RefSeq" id="WP_025791862.1">
    <property type="nucleotide sequence ID" value="NZ_CAKAQX010000044.1"/>
</dbReference>
<dbReference type="InterPro" id="IPR036390">
    <property type="entry name" value="WH_DNA-bd_sf"/>
</dbReference>
<dbReference type="PROSITE" id="PS50949">
    <property type="entry name" value="HTH_GNTR"/>
    <property type="match status" value="1"/>
</dbReference>
<keyword evidence="2" id="KW-0238">DNA-binding</keyword>
<evidence type="ECO:0000313" key="6">
    <source>
        <dbReference type="Proteomes" id="UP000757461"/>
    </source>
</evidence>
<proteinExistence type="predicted"/>
<sequence>MDFENNKAIYEQMADRLCDEIIAGTYKADDRIPSVREYAVMLQVNTNTAVKAYELLSREEIIYNRRGLGYFVAPNAREQIMTSRRKTFLHQTLPSLFREMELLGISIEDVEKEWQIKEVNYSENKQ</sequence>
<dbReference type="SMART" id="SM00345">
    <property type="entry name" value="HTH_GNTR"/>
    <property type="match status" value="1"/>
</dbReference>
<keyword evidence="1" id="KW-0805">Transcription regulation</keyword>
<accession>A0A930N4W8</accession>
<evidence type="ECO:0000256" key="3">
    <source>
        <dbReference type="ARBA" id="ARBA00023163"/>
    </source>
</evidence>
<dbReference type="GO" id="GO:0003700">
    <property type="term" value="F:DNA-binding transcription factor activity"/>
    <property type="evidence" value="ECO:0007669"/>
    <property type="project" value="InterPro"/>
</dbReference>
<protein>
    <submittedName>
        <fullName evidence="5">GntR family transcriptional regulator</fullName>
    </submittedName>
</protein>